<sequence length="504" mass="53736">MATLKSNALVKVLVPAVLLGAAGIGMRACTSGTPEKAATQQVTLPQLTPEQLRELGIEGDTPQDTLNTLVGKLGEVQRQQGDIMKENRELKEENRKLQASNGQVDQRIADAVSDAEDRTQKALAQQKTTLTDQFNAMLAGLAPGGASSSTTTAQTGGDIPVGLGLEPGFSGGGDADGFRWLDPQDGVPAEQQGGQGQTPHFATSFLEDNPITREKNALERNANHRQGLDQLHLNVNYSLKTLVEALDGAGLGFDLIIDETGGPSAELKWADILQAVSGWSRRLPFGKDKDLPGPDYNSGGTLTLRLFVNKGFTQTLANFHIPSLSGIAVIPFSGHIVPNKPYESVITSAFNVRFIPENSGSVIVNPPLIRMGHFYASYKETLSRQVPFTVTAQQNTGTGLVPPFIAPLNIKFKTNGLQLADNGRSVVLYNTKGQPTGMKLSVSDTDSGKSVIFDTAMKMGDMNMGSDATGTVLKNYIAKVETIPGEPLNVGEFSVAMTVVVTYI</sequence>
<comment type="caution">
    <text evidence="4">The sequence shown here is derived from an EMBL/GenBank/DDBJ whole genome shotgun (WGS) entry which is preliminary data.</text>
</comment>
<feature type="signal peptide" evidence="3">
    <location>
        <begin position="1"/>
        <end position="27"/>
    </location>
</feature>
<evidence type="ECO:0000256" key="3">
    <source>
        <dbReference type="SAM" id="SignalP"/>
    </source>
</evidence>
<dbReference type="InterPro" id="IPR008966">
    <property type="entry name" value="Adhesion_dom_sf"/>
</dbReference>
<reference evidence="4" key="1">
    <citation type="submission" date="2018-10" db="EMBL/GenBank/DDBJ databases">
        <authorList>
            <consortium name="PulseNet: The National Subtyping Network for Foodborne Disease Surveillance"/>
            <person name="Tarr C.L."/>
            <person name="Trees E."/>
            <person name="Katz L.S."/>
            <person name="Carleton-Romer H.A."/>
            <person name="Stroika S."/>
            <person name="Kucerova Z."/>
            <person name="Roache K.F."/>
            <person name="Sabol A.L."/>
            <person name="Besser J."/>
            <person name="Gerner-Smidt P."/>
        </authorList>
    </citation>
    <scope>NUCLEOTIDE SEQUENCE [LARGE SCALE GENOMIC DNA]</scope>
    <source>
        <strain evidence="4">PNUSAS052121</strain>
    </source>
</reference>
<evidence type="ECO:0000256" key="1">
    <source>
        <dbReference type="SAM" id="Coils"/>
    </source>
</evidence>
<dbReference type="Proteomes" id="UP000839526">
    <property type="component" value="Unassembled WGS sequence"/>
</dbReference>
<keyword evidence="1" id="KW-0175">Coiled coil</keyword>
<dbReference type="AlphaFoldDB" id="A0A403T8H4"/>
<feature type="chain" id="PRO_5019163722" evidence="3">
    <location>
        <begin position="28"/>
        <end position="504"/>
    </location>
</feature>
<protein>
    <submittedName>
        <fullName evidence="4">Uncharacterized protein</fullName>
    </submittedName>
</protein>
<evidence type="ECO:0000256" key="2">
    <source>
        <dbReference type="SAM" id="MobiDB-lite"/>
    </source>
</evidence>
<feature type="region of interest" description="Disordered" evidence="2">
    <location>
        <begin position="172"/>
        <end position="198"/>
    </location>
</feature>
<keyword evidence="3" id="KW-0732">Signal</keyword>
<organism evidence="4">
    <name type="scientific">Salmonella enterica</name>
    <name type="common">Salmonella choleraesuis</name>
    <dbReference type="NCBI Taxonomy" id="28901"/>
    <lineage>
        <taxon>Bacteria</taxon>
        <taxon>Pseudomonadati</taxon>
        <taxon>Pseudomonadota</taxon>
        <taxon>Gammaproteobacteria</taxon>
        <taxon>Enterobacterales</taxon>
        <taxon>Enterobacteriaceae</taxon>
        <taxon>Salmonella</taxon>
    </lineage>
</organism>
<gene>
    <name evidence="4" type="ORF">D9O31_27555</name>
</gene>
<feature type="coiled-coil region" evidence="1">
    <location>
        <begin position="73"/>
        <end position="107"/>
    </location>
</feature>
<dbReference type="SUPFAM" id="SSF49401">
    <property type="entry name" value="Bacterial adhesins"/>
    <property type="match status" value="1"/>
</dbReference>
<dbReference type="EMBL" id="RWAH01000077">
    <property type="protein sequence ID" value="MMS80119.1"/>
    <property type="molecule type" value="Genomic_DNA"/>
</dbReference>
<evidence type="ECO:0000313" key="4">
    <source>
        <dbReference type="EMBL" id="MMS80119.1"/>
    </source>
</evidence>
<accession>A0A403T8H4</accession>
<name>A0A403T8H4_SALER</name>
<proteinExistence type="predicted"/>